<organism evidence="5 6">
    <name type="scientific">Lophiotrema nucula</name>
    <dbReference type="NCBI Taxonomy" id="690887"/>
    <lineage>
        <taxon>Eukaryota</taxon>
        <taxon>Fungi</taxon>
        <taxon>Dikarya</taxon>
        <taxon>Ascomycota</taxon>
        <taxon>Pezizomycotina</taxon>
        <taxon>Dothideomycetes</taxon>
        <taxon>Pleosporomycetidae</taxon>
        <taxon>Pleosporales</taxon>
        <taxon>Lophiotremataceae</taxon>
        <taxon>Lophiotrema</taxon>
    </lineage>
</organism>
<name>A0A6A5YVD1_9PLEO</name>
<protein>
    <submittedName>
        <fullName evidence="5">S-adenosyl-L-methionine-dependent methyltransferase</fullName>
    </submittedName>
</protein>
<keyword evidence="3" id="KW-0949">S-adenosyl-L-methionine</keyword>
<dbReference type="AlphaFoldDB" id="A0A6A5YVD1"/>
<dbReference type="Gene3D" id="3.40.50.150">
    <property type="entry name" value="Vaccinia Virus protein VP39"/>
    <property type="match status" value="1"/>
</dbReference>
<keyword evidence="6" id="KW-1185">Reference proteome</keyword>
<keyword evidence="2 5" id="KW-0808">Transferase</keyword>
<evidence type="ECO:0000313" key="5">
    <source>
        <dbReference type="EMBL" id="KAF2110946.1"/>
    </source>
</evidence>
<dbReference type="EMBL" id="ML977336">
    <property type="protein sequence ID" value="KAF2110946.1"/>
    <property type="molecule type" value="Genomic_DNA"/>
</dbReference>
<dbReference type="PROSITE" id="PS51683">
    <property type="entry name" value="SAM_OMT_II"/>
    <property type="match status" value="1"/>
</dbReference>
<dbReference type="GO" id="GO:0008171">
    <property type="term" value="F:O-methyltransferase activity"/>
    <property type="evidence" value="ECO:0007669"/>
    <property type="project" value="InterPro"/>
</dbReference>
<feature type="domain" description="O-methyltransferase C-terminal" evidence="4">
    <location>
        <begin position="33"/>
        <end position="175"/>
    </location>
</feature>
<dbReference type="PANTHER" id="PTHR43712:SF1">
    <property type="entry name" value="HYPOTHETICAL O-METHYLTRANSFERASE (EUROFUNG)-RELATED"/>
    <property type="match status" value="1"/>
</dbReference>
<accession>A0A6A5YVD1</accession>
<feature type="non-terminal residue" evidence="5">
    <location>
        <position position="1"/>
    </location>
</feature>
<dbReference type="InterPro" id="IPR029063">
    <property type="entry name" value="SAM-dependent_MTases_sf"/>
</dbReference>
<evidence type="ECO:0000256" key="3">
    <source>
        <dbReference type="ARBA" id="ARBA00022691"/>
    </source>
</evidence>
<gene>
    <name evidence="5" type="ORF">BDV96DRAFT_500441</name>
</gene>
<dbReference type="GO" id="GO:0032259">
    <property type="term" value="P:methylation"/>
    <property type="evidence" value="ECO:0007669"/>
    <property type="project" value="UniProtKB-KW"/>
</dbReference>
<evidence type="ECO:0000256" key="2">
    <source>
        <dbReference type="ARBA" id="ARBA00022679"/>
    </source>
</evidence>
<keyword evidence="1 5" id="KW-0489">Methyltransferase</keyword>
<dbReference type="Proteomes" id="UP000799770">
    <property type="component" value="Unassembled WGS sequence"/>
</dbReference>
<dbReference type="SUPFAM" id="SSF53335">
    <property type="entry name" value="S-adenosyl-L-methionine-dependent methyltransferases"/>
    <property type="match status" value="1"/>
</dbReference>
<reference evidence="5" key="1">
    <citation type="journal article" date="2020" name="Stud. Mycol.">
        <title>101 Dothideomycetes genomes: a test case for predicting lifestyles and emergence of pathogens.</title>
        <authorList>
            <person name="Haridas S."/>
            <person name="Albert R."/>
            <person name="Binder M."/>
            <person name="Bloem J."/>
            <person name="Labutti K."/>
            <person name="Salamov A."/>
            <person name="Andreopoulos B."/>
            <person name="Baker S."/>
            <person name="Barry K."/>
            <person name="Bills G."/>
            <person name="Bluhm B."/>
            <person name="Cannon C."/>
            <person name="Castanera R."/>
            <person name="Culley D."/>
            <person name="Daum C."/>
            <person name="Ezra D."/>
            <person name="Gonzalez J."/>
            <person name="Henrissat B."/>
            <person name="Kuo A."/>
            <person name="Liang C."/>
            <person name="Lipzen A."/>
            <person name="Lutzoni F."/>
            <person name="Magnuson J."/>
            <person name="Mondo S."/>
            <person name="Nolan M."/>
            <person name="Ohm R."/>
            <person name="Pangilinan J."/>
            <person name="Park H.-J."/>
            <person name="Ramirez L."/>
            <person name="Alfaro M."/>
            <person name="Sun H."/>
            <person name="Tritt A."/>
            <person name="Yoshinaga Y."/>
            <person name="Zwiers L.-H."/>
            <person name="Turgeon B."/>
            <person name="Goodwin S."/>
            <person name="Spatafora J."/>
            <person name="Crous P."/>
            <person name="Grigoriev I."/>
        </authorList>
    </citation>
    <scope>NUCLEOTIDE SEQUENCE</scope>
    <source>
        <strain evidence="5">CBS 627.86</strain>
    </source>
</reference>
<evidence type="ECO:0000256" key="1">
    <source>
        <dbReference type="ARBA" id="ARBA00022603"/>
    </source>
</evidence>
<evidence type="ECO:0000259" key="4">
    <source>
        <dbReference type="Pfam" id="PF00891"/>
    </source>
</evidence>
<proteinExistence type="predicted"/>
<dbReference type="OrthoDB" id="3340390at2759"/>
<dbReference type="InterPro" id="IPR016461">
    <property type="entry name" value="COMT-like"/>
</dbReference>
<dbReference type="InterPro" id="IPR001077">
    <property type="entry name" value="COMT_C"/>
</dbReference>
<dbReference type="PANTHER" id="PTHR43712">
    <property type="entry name" value="PUTATIVE (AFU_ORTHOLOGUE AFUA_4G14580)-RELATED"/>
    <property type="match status" value="1"/>
</dbReference>
<sequence>LGGSLETRPDWIMTFPVENILLDGPKPDSDSILLVDVGEGNGHDIAAFQKAYPNAPGRFVLQDLPPVISNIKELDASITRQPHDFFTPQPVRAARGYYFRYIFHDWPDEICAQIRKHTTEAMEKGYNKLLIFEWVLPEKDLPLYPSLLDINMMAVLNERERTESQWRELLAKAGLKIVKVHKACEESEGLIEAELVE</sequence>
<evidence type="ECO:0000313" key="6">
    <source>
        <dbReference type="Proteomes" id="UP000799770"/>
    </source>
</evidence>
<dbReference type="Pfam" id="PF00891">
    <property type="entry name" value="Methyltransf_2"/>
    <property type="match status" value="1"/>
</dbReference>